<evidence type="ECO:0000313" key="2">
    <source>
        <dbReference type="EMBL" id="PVD26701.1"/>
    </source>
</evidence>
<dbReference type="Proteomes" id="UP000245119">
    <property type="component" value="Linkage Group LG8"/>
</dbReference>
<organism evidence="2 3">
    <name type="scientific">Pomacea canaliculata</name>
    <name type="common">Golden apple snail</name>
    <dbReference type="NCBI Taxonomy" id="400727"/>
    <lineage>
        <taxon>Eukaryota</taxon>
        <taxon>Metazoa</taxon>
        <taxon>Spiralia</taxon>
        <taxon>Lophotrochozoa</taxon>
        <taxon>Mollusca</taxon>
        <taxon>Gastropoda</taxon>
        <taxon>Caenogastropoda</taxon>
        <taxon>Architaenioglossa</taxon>
        <taxon>Ampullarioidea</taxon>
        <taxon>Ampullariidae</taxon>
        <taxon>Pomacea</taxon>
    </lineage>
</organism>
<comment type="caution">
    <text evidence="2">The sequence shown here is derived from an EMBL/GenBank/DDBJ whole genome shotgun (WGS) entry which is preliminary data.</text>
</comment>
<reference evidence="2 3" key="1">
    <citation type="submission" date="2018-04" db="EMBL/GenBank/DDBJ databases">
        <title>The genome of golden apple snail Pomacea canaliculata provides insight into stress tolerance and invasive adaptation.</title>
        <authorList>
            <person name="Liu C."/>
            <person name="Liu B."/>
            <person name="Ren Y."/>
            <person name="Zhang Y."/>
            <person name="Wang H."/>
            <person name="Li S."/>
            <person name="Jiang F."/>
            <person name="Yin L."/>
            <person name="Zhang G."/>
            <person name="Qian W."/>
            <person name="Fan W."/>
        </authorList>
    </citation>
    <scope>NUCLEOTIDE SEQUENCE [LARGE SCALE GENOMIC DNA]</scope>
    <source>
        <strain evidence="2">SZHN2017</strain>
        <tissue evidence="2">Muscle</tissue>
    </source>
</reference>
<protein>
    <submittedName>
        <fullName evidence="2">Uncharacterized protein</fullName>
    </submittedName>
</protein>
<accession>A0A2T7NZV3</accession>
<evidence type="ECO:0000313" key="3">
    <source>
        <dbReference type="Proteomes" id="UP000245119"/>
    </source>
</evidence>
<name>A0A2T7NZV3_POMCA</name>
<feature type="region of interest" description="Disordered" evidence="1">
    <location>
        <begin position="86"/>
        <end position="147"/>
    </location>
</feature>
<sequence length="243" mass="26610">MVMQDAGHRRREVLVIGEDGHGDGTLPAGAQLHQVGQVVRGALRDQLKETGKQEEKLADSTSYSLPVGVLDTLVHVLDDSLDAATLQLSPDPGARHTPATTYTSSLRDLPRLQPRQQRHVDQLQQHHRQHQHHDHPPQAKPLPAGQSHDVTSALALRHYVAPTLPRQPRPFVDESQAACLLMGQGKLMSCCSTNTVSSINLGSFTSLGRGKGSRRCCHTYGQREKNEYAMGYILLHLAQGVKG</sequence>
<dbReference type="AlphaFoldDB" id="A0A2T7NZV3"/>
<gene>
    <name evidence="2" type="ORF">C0Q70_14379</name>
</gene>
<dbReference type="EMBL" id="PZQS01000008">
    <property type="protein sequence ID" value="PVD26701.1"/>
    <property type="molecule type" value="Genomic_DNA"/>
</dbReference>
<proteinExistence type="predicted"/>
<evidence type="ECO:0000256" key="1">
    <source>
        <dbReference type="SAM" id="MobiDB-lite"/>
    </source>
</evidence>
<keyword evidence="3" id="KW-1185">Reference proteome</keyword>